<dbReference type="Proteomes" id="UP000689195">
    <property type="component" value="Unassembled WGS sequence"/>
</dbReference>
<proteinExistence type="predicted"/>
<evidence type="ECO:0000313" key="2">
    <source>
        <dbReference type="Proteomes" id="UP000689195"/>
    </source>
</evidence>
<accession>A0A8S1SAH9</accession>
<dbReference type="OrthoDB" id="186625at2759"/>
<name>A0A8S1SAH9_9CILI</name>
<evidence type="ECO:0000313" key="1">
    <source>
        <dbReference type="EMBL" id="CAD8137266.1"/>
    </source>
</evidence>
<dbReference type="AlphaFoldDB" id="A0A8S1SAH9"/>
<protein>
    <submittedName>
        <fullName evidence="1">Uncharacterized protein</fullName>
    </submittedName>
</protein>
<dbReference type="EMBL" id="CAJJDO010000006">
    <property type="protein sequence ID" value="CAD8137266.1"/>
    <property type="molecule type" value="Genomic_DNA"/>
</dbReference>
<comment type="caution">
    <text evidence="1">The sequence shown here is derived from an EMBL/GenBank/DDBJ whole genome shotgun (WGS) entry which is preliminary data.</text>
</comment>
<keyword evidence="2" id="KW-1185">Reference proteome</keyword>
<sequence length="339" mass="40658">MPMKIQNNNLEIIWNQEIDIIIQRCSLRKDIMIMTKRNICYSNRNQTMVGKVRKSSTILTKQTKVITKFFKTFDKDRQLLINVKKRCLKWSELKNQLAINRLHKVQAIDFFIVFYEIMKQLRGNIEMEQKLDSSSSAGKYMPLIFKNLFFYLNYLASRDESIKAIEFFKYPNNFRIFHILIRQIKKYIEMINLNSTISVQKRNQSKSKVDIFHEEVEQVRIQAQNKNSLREMNNDLTYIKTLVNCLIDNNLQFSKCCTNKSKELVYKIQNYGVTFFDIQQIFNYTAFLVKLKLYISQKINILRKSHEYSDLVFLRLRNQINQEDNCRLPLNQELKLIME</sequence>
<organism evidence="1 2">
    <name type="scientific">Paramecium pentaurelia</name>
    <dbReference type="NCBI Taxonomy" id="43138"/>
    <lineage>
        <taxon>Eukaryota</taxon>
        <taxon>Sar</taxon>
        <taxon>Alveolata</taxon>
        <taxon>Ciliophora</taxon>
        <taxon>Intramacronucleata</taxon>
        <taxon>Oligohymenophorea</taxon>
        <taxon>Peniculida</taxon>
        <taxon>Parameciidae</taxon>
        <taxon>Paramecium</taxon>
    </lineage>
</organism>
<gene>
    <name evidence="1" type="ORF">PPENT_87.1.T0060005</name>
</gene>
<reference evidence="1" key="1">
    <citation type="submission" date="2021-01" db="EMBL/GenBank/DDBJ databases">
        <authorList>
            <consortium name="Genoscope - CEA"/>
            <person name="William W."/>
        </authorList>
    </citation>
    <scope>NUCLEOTIDE SEQUENCE</scope>
</reference>